<gene>
    <name evidence="7" type="ORF">ABOM_007737</name>
</gene>
<protein>
    <recommendedName>
        <fullName evidence="9">Acetate transporter</fullName>
    </recommendedName>
</protein>
<keyword evidence="8" id="KW-1185">Reference proteome</keyword>
<keyword evidence="5 6" id="KW-0472">Membrane</keyword>
<dbReference type="GeneID" id="34451127"/>
<dbReference type="RefSeq" id="XP_022387976.1">
    <property type="nucleotide sequence ID" value="XM_022534866.1"/>
</dbReference>
<feature type="transmembrane region" description="Helical" evidence="6">
    <location>
        <begin position="170"/>
        <end position="189"/>
    </location>
</feature>
<dbReference type="PANTHER" id="PTHR31123">
    <property type="entry name" value="ACCUMULATION OF DYADS PROTEIN 2-RELATED"/>
    <property type="match status" value="1"/>
</dbReference>
<sequence length="258" mass="28297">ATIIFIGIIPTRTLAPNGAQSSGQPSKYPADIFTWHTWARYTDTRCKSPLGFGAFATTLMTLSLSMMGFRGVSNQTVFIANLCFLAGLGLLISAQWEMVKGNTFAYTVLAAFGFYYGGYGVLLMPSMGVIEAYGSETAEYHSAFAFYQLIWCFLNFFFLLAALPTHVPNIVVYAALELCYIFNCTAHFMRADGRLALAEAFTKVAGAFGFLSALAGFYLLAHGLCQDTFPFRIPLCETGGLFRRPPSIREKMDEIGAV</sequence>
<dbReference type="EMBL" id="LYCR01000058">
    <property type="protein sequence ID" value="OGM44259.1"/>
    <property type="molecule type" value="Genomic_DNA"/>
</dbReference>
<dbReference type="OrthoDB" id="3648309at2759"/>
<evidence type="ECO:0000313" key="8">
    <source>
        <dbReference type="Proteomes" id="UP000179179"/>
    </source>
</evidence>
<keyword evidence="4 6" id="KW-1133">Transmembrane helix</keyword>
<dbReference type="InterPro" id="IPR000791">
    <property type="entry name" value="Gpr1/Fun34/SatP-like"/>
</dbReference>
<feature type="non-terminal residue" evidence="7">
    <location>
        <position position="1"/>
    </location>
</feature>
<dbReference type="Pfam" id="PF01184">
    <property type="entry name" value="Gpr1_Fun34_YaaH"/>
    <property type="match status" value="1"/>
</dbReference>
<dbReference type="Proteomes" id="UP000179179">
    <property type="component" value="Unassembled WGS sequence"/>
</dbReference>
<keyword evidence="3 6" id="KW-0812">Transmembrane</keyword>
<comment type="subcellular location">
    <subcellularLocation>
        <location evidence="1">Membrane</location>
        <topology evidence="1">Multi-pass membrane protein</topology>
    </subcellularLocation>
</comment>
<feature type="transmembrane region" description="Helical" evidence="6">
    <location>
        <begin position="104"/>
        <end position="124"/>
    </location>
</feature>
<comment type="similarity">
    <text evidence="2">Belongs to the acetate uptake transporter (AceTr) (TC 2.A.96) family.</text>
</comment>
<feature type="transmembrane region" description="Helical" evidence="6">
    <location>
        <begin position="50"/>
        <end position="69"/>
    </location>
</feature>
<proteinExistence type="inferred from homology"/>
<dbReference type="AlphaFoldDB" id="A0A1F7ZYD7"/>
<dbReference type="InterPro" id="IPR051633">
    <property type="entry name" value="AceTr"/>
</dbReference>
<feature type="transmembrane region" description="Helical" evidence="6">
    <location>
        <begin position="201"/>
        <end position="221"/>
    </location>
</feature>
<dbReference type="PANTHER" id="PTHR31123:SF7">
    <property type="entry name" value="MARVEL DOMAIN-CONTAINING PROTEIN"/>
    <property type="match status" value="1"/>
</dbReference>
<comment type="caution">
    <text evidence="7">The sequence shown here is derived from an EMBL/GenBank/DDBJ whole genome shotgun (WGS) entry which is preliminary data.</text>
</comment>
<evidence type="ECO:0000256" key="2">
    <source>
        <dbReference type="ARBA" id="ARBA00005587"/>
    </source>
</evidence>
<accession>A0A1F7ZYD7</accession>
<evidence type="ECO:0008006" key="9">
    <source>
        <dbReference type="Google" id="ProtNLM"/>
    </source>
</evidence>
<feature type="transmembrane region" description="Helical" evidence="6">
    <location>
        <begin position="75"/>
        <end position="92"/>
    </location>
</feature>
<evidence type="ECO:0000256" key="5">
    <source>
        <dbReference type="ARBA" id="ARBA00023136"/>
    </source>
</evidence>
<evidence type="ECO:0000313" key="7">
    <source>
        <dbReference type="EMBL" id="OGM44259.1"/>
    </source>
</evidence>
<feature type="transmembrane region" description="Helical" evidence="6">
    <location>
        <begin position="144"/>
        <end position="163"/>
    </location>
</feature>
<evidence type="ECO:0000256" key="4">
    <source>
        <dbReference type="ARBA" id="ARBA00022989"/>
    </source>
</evidence>
<evidence type="ECO:0000256" key="1">
    <source>
        <dbReference type="ARBA" id="ARBA00004141"/>
    </source>
</evidence>
<evidence type="ECO:0000256" key="6">
    <source>
        <dbReference type="SAM" id="Phobius"/>
    </source>
</evidence>
<dbReference type="GO" id="GO:0015123">
    <property type="term" value="F:acetate transmembrane transporter activity"/>
    <property type="evidence" value="ECO:0007669"/>
    <property type="project" value="TreeGrafter"/>
</dbReference>
<reference evidence="7 8" key="1">
    <citation type="journal article" date="2016" name="Genome Biol. Evol.">
        <title>Draft genome sequence of an aflatoxigenic Aspergillus species, A. bombycis.</title>
        <authorList>
            <person name="Moore G.G."/>
            <person name="Mack B.M."/>
            <person name="Beltz S.B."/>
            <person name="Gilbert M.K."/>
        </authorList>
    </citation>
    <scope>NUCLEOTIDE SEQUENCE [LARGE SCALE GENOMIC DNA]</scope>
    <source>
        <strain evidence="8">NRRL 26010</strain>
    </source>
</reference>
<organism evidence="7 8">
    <name type="scientific">Aspergillus bombycis</name>
    <dbReference type="NCBI Taxonomy" id="109264"/>
    <lineage>
        <taxon>Eukaryota</taxon>
        <taxon>Fungi</taxon>
        <taxon>Dikarya</taxon>
        <taxon>Ascomycota</taxon>
        <taxon>Pezizomycotina</taxon>
        <taxon>Eurotiomycetes</taxon>
        <taxon>Eurotiomycetidae</taxon>
        <taxon>Eurotiales</taxon>
        <taxon>Aspergillaceae</taxon>
        <taxon>Aspergillus</taxon>
    </lineage>
</organism>
<evidence type="ECO:0000256" key="3">
    <source>
        <dbReference type="ARBA" id="ARBA00022692"/>
    </source>
</evidence>
<name>A0A1F7ZYD7_9EURO</name>
<dbReference type="GO" id="GO:0005886">
    <property type="term" value="C:plasma membrane"/>
    <property type="evidence" value="ECO:0007669"/>
    <property type="project" value="TreeGrafter"/>
</dbReference>